<dbReference type="Pfam" id="PF14223">
    <property type="entry name" value="Retrotran_gag_2"/>
    <property type="match status" value="1"/>
</dbReference>
<proteinExistence type="predicted"/>
<feature type="compositionally biased region" description="Pro residues" evidence="1">
    <location>
        <begin position="248"/>
        <end position="260"/>
    </location>
</feature>
<evidence type="ECO:0000256" key="2">
    <source>
        <dbReference type="SAM" id="Phobius"/>
    </source>
</evidence>
<protein>
    <recommendedName>
        <fullName evidence="5">Retrotransposon gag domain-containing protein</fullName>
    </recommendedName>
</protein>
<keyword evidence="4" id="KW-1185">Reference proteome</keyword>
<dbReference type="EMBL" id="CP144696">
    <property type="protein sequence ID" value="WVZ10140.1"/>
    <property type="molecule type" value="Genomic_DNA"/>
</dbReference>
<reference evidence="3 4" key="1">
    <citation type="journal article" date="2023" name="Life. Sci Alliance">
        <title>Evolutionary insights into 3D genome organization and epigenetic landscape of Vigna mungo.</title>
        <authorList>
            <person name="Junaid A."/>
            <person name="Singh B."/>
            <person name="Bhatia S."/>
        </authorList>
    </citation>
    <scope>NUCLEOTIDE SEQUENCE [LARGE SCALE GENOMIC DNA]</scope>
    <source>
        <strain evidence="3">Urdbean</strain>
    </source>
</reference>
<evidence type="ECO:0000313" key="3">
    <source>
        <dbReference type="EMBL" id="WVZ10140.1"/>
    </source>
</evidence>
<dbReference type="AlphaFoldDB" id="A0AAQ3NH29"/>
<name>A0AAQ3NH29_VIGMU</name>
<sequence length="348" mass="39625">MELLLASRVVEKSLKSLIDDLESFVCVVEEFKDLSKLVVEDFDKTILGADFEKNEEKNTEKRSTSRTTANLDHSHWVRQDHYVYLALLGSCGSEAEVVMSSATSSADAWTRLMKAYANRSRTRIMSLKERLASITKGSSSISEYLQSIRFLTDELALIGHLVDDLDLVIATLNGLGPSFREFNAFIRFRYSPLSFDELFDKLVDFDTFIQCDDRHHQDAPLTANHVNKFSSYANRGKRHPRDYFPPTKSAPPPSFRPSSPPHPFCSSSHMVPTCQYCDRRGHTAKTCYRLHSYPTSQYCGRQSFLGCYEALPSAPLILICIHIVLFLWDRGARWVTKLQVVMRMGNTI</sequence>
<feature type="transmembrane region" description="Helical" evidence="2">
    <location>
        <begin position="310"/>
        <end position="328"/>
    </location>
</feature>
<evidence type="ECO:0000256" key="1">
    <source>
        <dbReference type="SAM" id="MobiDB-lite"/>
    </source>
</evidence>
<accession>A0AAQ3NH29</accession>
<gene>
    <name evidence="3" type="ORF">V8G54_014670</name>
</gene>
<keyword evidence="2" id="KW-0472">Membrane</keyword>
<evidence type="ECO:0008006" key="5">
    <source>
        <dbReference type="Google" id="ProtNLM"/>
    </source>
</evidence>
<dbReference type="Proteomes" id="UP001374535">
    <property type="component" value="Chromosome 5"/>
</dbReference>
<evidence type="ECO:0000313" key="4">
    <source>
        <dbReference type="Proteomes" id="UP001374535"/>
    </source>
</evidence>
<keyword evidence="2" id="KW-1133">Transmembrane helix</keyword>
<dbReference type="PANTHER" id="PTHR47481">
    <property type="match status" value="1"/>
</dbReference>
<organism evidence="3 4">
    <name type="scientific">Vigna mungo</name>
    <name type="common">Black gram</name>
    <name type="synonym">Phaseolus mungo</name>
    <dbReference type="NCBI Taxonomy" id="3915"/>
    <lineage>
        <taxon>Eukaryota</taxon>
        <taxon>Viridiplantae</taxon>
        <taxon>Streptophyta</taxon>
        <taxon>Embryophyta</taxon>
        <taxon>Tracheophyta</taxon>
        <taxon>Spermatophyta</taxon>
        <taxon>Magnoliopsida</taxon>
        <taxon>eudicotyledons</taxon>
        <taxon>Gunneridae</taxon>
        <taxon>Pentapetalae</taxon>
        <taxon>rosids</taxon>
        <taxon>fabids</taxon>
        <taxon>Fabales</taxon>
        <taxon>Fabaceae</taxon>
        <taxon>Papilionoideae</taxon>
        <taxon>50 kb inversion clade</taxon>
        <taxon>NPAAA clade</taxon>
        <taxon>indigoferoid/millettioid clade</taxon>
        <taxon>Phaseoleae</taxon>
        <taxon>Vigna</taxon>
    </lineage>
</organism>
<dbReference type="PANTHER" id="PTHR47481:SF9">
    <property type="entry name" value="RETROTRANSPOSON GAG DOMAIN-CONTAINING PROTEIN"/>
    <property type="match status" value="1"/>
</dbReference>
<keyword evidence="2" id="KW-0812">Transmembrane</keyword>
<feature type="region of interest" description="Disordered" evidence="1">
    <location>
        <begin position="234"/>
        <end position="260"/>
    </location>
</feature>